<keyword evidence="1" id="KW-1133">Transmembrane helix</keyword>
<sequence length="280" mass="32979">MRNDLKETMKLKTSIVFLITIAILLPSILFTFFLYNTRAIPEIIIKINFSEAIDTENNKKLVLAKDSLNDIKEVISSIKQLPSEEKLLAIYEREREHYILLISIITLILTIISVYFIFSRFVEKEEYEDLKKSITILQNELKNSINESRFNNLIQEVKAKTTAFNDFIILVDYDSKTPITNKKEFEKHIEDDYNSMIQKFSNYINNPNLDKAYSTLYNYILSICRYGLQKGFEVPEPGKGIETHPYFSLQLKHIIRIFGKEKYGEIRNEWKKVFPFMDLP</sequence>
<comment type="caution">
    <text evidence="2">The sequence shown here is derived from an EMBL/GenBank/DDBJ whole genome shotgun (WGS) entry which is preliminary data.</text>
</comment>
<keyword evidence="1" id="KW-0812">Transmembrane</keyword>
<dbReference type="EMBL" id="SORO01000008">
    <property type="protein sequence ID" value="TDY66261.1"/>
    <property type="molecule type" value="Genomic_DNA"/>
</dbReference>
<dbReference type="Proteomes" id="UP000294684">
    <property type="component" value="Unassembled WGS sequence"/>
</dbReference>
<dbReference type="AlphaFoldDB" id="A0A4R8MIT7"/>
<feature type="transmembrane region" description="Helical" evidence="1">
    <location>
        <begin position="98"/>
        <end position="118"/>
    </location>
</feature>
<proteinExistence type="predicted"/>
<keyword evidence="3" id="KW-1185">Reference proteome</keyword>
<dbReference type="STRING" id="1193051.LEP1GSC017_0449"/>
<gene>
    <name evidence="2" type="ORF">CLV96_3978</name>
</gene>
<reference evidence="2 3" key="1">
    <citation type="submission" date="2019-03" db="EMBL/GenBank/DDBJ databases">
        <title>Genomic Encyclopedia of Archaeal and Bacterial Type Strains, Phase II (KMG-II): from individual species to whole genera.</title>
        <authorList>
            <person name="Goeker M."/>
        </authorList>
    </citation>
    <scope>NUCLEOTIDE SEQUENCE [LARGE SCALE GENOMIC DNA]</scope>
    <source>
        <strain evidence="2 3">DSM 21537</strain>
    </source>
</reference>
<accession>A0A4R8MIT7</accession>
<evidence type="ECO:0000313" key="2">
    <source>
        <dbReference type="EMBL" id="TDY66261.1"/>
    </source>
</evidence>
<evidence type="ECO:0000313" key="3">
    <source>
        <dbReference type="Proteomes" id="UP000294684"/>
    </source>
</evidence>
<organism evidence="2 3">
    <name type="scientific">Leptospira meyeri</name>
    <dbReference type="NCBI Taxonomy" id="29508"/>
    <lineage>
        <taxon>Bacteria</taxon>
        <taxon>Pseudomonadati</taxon>
        <taxon>Spirochaetota</taxon>
        <taxon>Spirochaetia</taxon>
        <taxon>Leptospirales</taxon>
        <taxon>Leptospiraceae</taxon>
        <taxon>Leptospira</taxon>
    </lineage>
</organism>
<evidence type="ECO:0000256" key="1">
    <source>
        <dbReference type="SAM" id="Phobius"/>
    </source>
</evidence>
<feature type="transmembrane region" description="Helical" evidence="1">
    <location>
        <begin position="15"/>
        <end position="35"/>
    </location>
</feature>
<name>A0A4R8MIT7_LEPME</name>
<protein>
    <submittedName>
        <fullName evidence="2">Uncharacterized protein</fullName>
    </submittedName>
</protein>
<keyword evidence="1" id="KW-0472">Membrane</keyword>